<dbReference type="InterPro" id="IPR050282">
    <property type="entry name" value="Cycloisomerase_2"/>
</dbReference>
<dbReference type="HOGENOM" id="CLU_044505_0_0_1"/>
<dbReference type="RefSeq" id="XP_663701.1">
    <property type="nucleotide sequence ID" value="XM_658609.1"/>
</dbReference>
<accession>Q5B033</accession>
<reference evidence="2" key="2">
    <citation type="journal article" date="2009" name="Fungal Genet. Biol.">
        <title>The 2008 update of the Aspergillus nidulans genome annotation: a community effort.</title>
        <authorList>
            <person name="Wortman J.R."/>
            <person name="Gilsenan J.M."/>
            <person name="Joardar V."/>
            <person name="Deegan J."/>
            <person name="Clutterbuck J."/>
            <person name="Andersen M.R."/>
            <person name="Archer D."/>
            <person name="Bencina M."/>
            <person name="Braus G."/>
            <person name="Coutinho P."/>
            <person name="von Dohren H."/>
            <person name="Doonan J."/>
            <person name="Driessen A.J."/>
            <person name="Durek P."/>
            <person name="Espeso E."/>
            <person name="Fekete E."/>
            <person name="Flipphi M."/>
            <person name="Estrada C.G."/>
            <person name="Geysens S."/>
            <person name="Goldman G."/>
            <person name="de Groot P.W."/>
            <person name="Hansen K."/>
            <person name="Harris S.D."/>
            <person name="Heinekamp T."/>
            <person name="Helmstaedt K."/>
            <person name="Henrissat B."/>
            <person name="Hofmann G."/>
            <person name="Homan T."/>
            <person name="Horio T."/>
            <person name="Horiuchi H."/>
            <person name="James S."/>
            <person name="Jones M."/>
            <person name="Karaffa L."/>
            <person name="Karanyi Z."/>
            <person name="Kato M."/>
            <person name="Keller N."/>
            <person name="Kelly D.E."/>
            <person name="Kiel J.A."/>
            <person name="Kim J.M."/>
            <person name="van der Klei I.J."/>
            <person name="Klis F.M."/>
            <person name="Kovalchuk A."/>
            <person name="Krasevec N."/>
            <person name="Kubicek C.P."/>
            <person name="Liu B."/>
            <person name="Maccabe A."/>
            <person name="Meyer V."/>
            <person name="Mirabito P."/>
            <person name="Miskei M."/>
            <person name="Mos M."/>
            <person name="Mullins J."/>
            <person name="Nelson D.R."/>
            <person name="Nielsen J."/>
            <person name="Oakley B.R."/>
            <person name="Osmani S.A."/>
            <person name="Pakula T."/>
            <person name="Paszewski A."/>
            <person name="Paulsen I."/>
            <person name="Pilsyk S."/>
            <person name="Pocsi I."/>
            <person name="Punt P.J."/>
            <person name="Ram A.F."/>
            <person name="Ren Q."/>
            <person name="Robellet X."/>
            <person name="Robson G."/>
            <person name="Seiboth B."/>
            <person name="van Solingen P."/>
            <person name="Specht T."/>
            <person name="Sun J."/>
            <person name="Taheri-Talesh N."/>
            <person name="Takeshita N."/>
            <person name="Ussery D."/>
            <person name="vanKuyk P.A."/>
            <person name="Visser H."/>
            <person name="van de Vondervoort P.J."/>
            <person name="de Vries R.P."/>
            <person name="Walton J."/>
            <person name="Xiang X."/>
            <person name="Xiong Y."/>
            <person name="Zeng A.P."/>
            <person name="Brandt B.W."/>
            <person name="Cornell M.J."/>
            <person name="van den Hondel C.A."/>
            <person name="Visser J."/>
            <person name="Oliver S.G."/>
            <person name="Turner G."/>
        </authorList>
    </citation>
    <scope>GENOME REANNOTATION</scope>
    <source>
        <strain evidence="2">FGSC A4 / ATCC 38163 / CBS 112.46 / NRRL 194 / M139</strain>
    </source>
</reference>
<dbReference type="VEuPathDB" id="FungiDB:AN6097"/>
<reference evidence="2" key="1">
    <citation type="journal article" date="2005" name="Nature">
        <title>Sequencing of Aspergillus nidulans and comparative analysis with A. fumigatus and A. oryzae.</title>
        <authorList>
            <person name="Galagan J.E."/>
            <person name="Calvo S.E."/>
            <person name="Cuomo C."/>
            <person name="Ma L.J."/>
            <person name="Wortman J.R."/>
            <person name="Batzoglou S."/>
            <person name="Lee S.I."/>
            <person name="Basturkmen M."/>
            <person name="Spevak C.C."/>
            <person name="Clutterbuck J."/>
            <person name="Kapitonov V."/>
            <person name="Jurka J."/>
            <person name="Scazzocchio C."/>
            <person name="Farman M."/>
            <person name="Butler J."/>
            <person name="Purcell S."/>
            <person name="Harris S."/>
            <person name="Braus G.H."/>
            <person name="Draht O."/>
            <person name="Busch S."/>
            <person name="D'Enfert C."/>
            <person name="Bouchier C."/>
            <person name="Goldman G.H."/>
            <person name="Bell-Pedersen D."/>
            <person name="Griffiths-Jones S."/>
            <person name="Doonan J.H."/>
            <person name="Yu J."/>
            <person name="Vienken K."/>
            <person name="Pain A."/>
            <person name="Freitag M."/>
            <person name="Selker E.U."/>
            <person name="Archer D.B."/>
            <person name="Penalva M.A."/>
            <person name="Oakley B.R."/>
            <person name="Momany M."/>
            <person name="Tanaka T."/>
            <person name="Kumagai T."/>
            <person name="Asai K."/>
            <person name="Machida M."/>
            <person name="Nierman W.C."/>
            <person name="Denning D.W."/>
            <person name="Caddick M."/>
            <person name="Hynes M."/>
            <person name="Paoletti M."/>
            <person name="Fischer R."/>
            <person name="Miller B."/>
            <person name="Dyer P."/>
            <person name="Sachs M.S."/>
            <person name="Osmani S.A."/>
            <person name="Birren B.W."/>
        </authorList>
    </citation>
    <scope>NUCLEOTIDE SEQUENCE [LARGE SCALE GENOMIC DNA]</scope>
    <source>
        <strain evidence="2">FGSC A4 / ATCC 38163 / CBS 112.46 / NRRL 194 / M139</strain>
    </source>
</reference>
<dbReference type="AlphaFoldDB" id="Q5B033"/>
<evidence type="ECO:0000313" key="1">
    <source>
        <dbReference type="EMBL" id="CBF70190.1"/>
    </source>
</evidence>
<protein>
    <submittedName>
        <fullName evidence="1">Uncharacterized protein</fullName>
    </submittedName>
</protein>
<dbReference type="GeneID" id="2870920"/>
<dbReference type="PANTHER" id="PTHR30344">
    <property type="entry name" value="6-PHOSPHOGLUCONOLACTONASE-RELATED"/>
    <property type="match status" value="1"/>
</dbReference>
<evidence type="ECO:0000313" key="2">
    <source>
        <dbReference type="Proteomes" id="UP000000560"/>
    </source>
</evidence>
<proteinExistence type="predicted"/>
<dbReference type="SUPFAM" id="SSF50974">
    <property type="entry name" value="Nitrous oxide reductase, N-terminal domain"/>
    <property type="match status" value="1"/>
</dbReference>
<dbReference type="InterPro" id="IPR011045">
    <property type="entry name" value="N2O_reductase_N"/>
</dbReference>
<dbReference type="Gene3D" id="2.130.10.10">
    <property type="entry name" value="YVTN repeat-like/Quinoprotein amine dehydrogenase"/>
    <property type="match status" value="1"/>
</dbReference>
<accession>C8V2K9</accession>
<dbReference type="PANTHER" id="PTHR30344:SF7">
    <property type="entry name" value="DUF2415 DOMAIN-CONTAINING PROTEIN"/>
    <property type="match status" value="1"/>
</dbReference>
<name>Q5B033_EMENI</name>
<organism evidence="1 2">
    <name type="scientific">Emericella nidulans (strain FGSC A4 / ATCC 38163 / CBS 112.46 / NRRL 194 / M139)</name>
    <name type="common">Aspergillus nidulans</name>
    <dbReference type="NCBI Taxonomy" id="227321"/>
    <lineage>
        <taxon>Eukaryota</taxon>
        <taxon>Fungi</taxon>
        <taxon>Dikarya</taxon>
        <taxon>Ascomycota</taxon>
        <taxon>Pezizomycotina</taxon>
        <taxon>Eurotiomycetes</taxon>
        <taxon>Eurotiomycetidae</taxon>
        <taxon>Eurotiales</taxon>
        <taxon>Aspergillaceae</taxon>
        <taxon>Aspergillus</taxon>
        <taxon>Aspergillus subgen. Nidulantes</taxon>
    </lineage>
</organism>
<dbReference type="InParanoid" id="Q5B033"/>
<dbReference type="Proteomes" id="UP000000560">
    <property type="component" value="Chromosome I"/>
</dbReference>
<sequence>MSYRLLLPGDRPTFTILALDVAKRNCAFSPTIQPIQCLLGRASCLARECRPSRRALSGLLYTFEIDHAQKACRTTSQQQTQGAPAHYYGTSSNAGLERLLLVVMLRARSTIALATTKTPAGLCSEMMLARKSCRISPTPSRATAPTKTASDNAMSTKCWRTVKVGCKLQTWDQTAFGSSLGARTRPSLNLKYALGFSVRLEQAPGMPYSPLMLMLRIHYICPRRAFPHHPRLRPVCCTCRLLPAAAPLSISPIQGFAPNIIPTIVPPTHQLRIDSAEICLHPTISNVIYASNRWERHIAQREPQIQDTRILTVLPAGDAIAILLLSDNGRAVVEIRHVRTNLDVICGMRLSNDGRYVVLAGQEGGGVEVYDISGEGDEVWTLAAGLNEGLDAGLKHAVWL</sequence>
<dbReference type="GO" id="GO:0017057">
    <property type="term" value="F:6-phosphogluconolactonase activity"/>
    <property type="evidence" value="ECO:0000318"/>
    <property type="project" value="GO_Central"/>
</dbReference>
<dbReference type="eggNOG" id="ENOG502S3WY">
    <property type="taxonomic scope" value="Eukaryota"/>
</dbReference>
<dbReference type="OrthoDB" id="9972196at2759"/>
<keyword evidence="2" id="KW-1185">Reference proteome</keyword>
<dbReference type="InterPro" id="IPR015943">
    <property type="entry name" value="WD40/YVTN_repeat-like_dom_sf"/>
</dbReference>
<dbReference type="EMBL" id="BN001301">
    <property type="protein sequence ID" value="CBF70190.1"/>
    <property type="molecule type" value="Genomic_DNA"/>
</dbReference>
<dbReference type="KEGG" id="ani:ANIA_06097"/>
<gene>
    <name evidence="1" type="ORF">ANIA_06097</name>
</gene>